<gene>
    <name evidence="1" type="ORF">CCR75_002981</name>
</gene>
<evidence type="ECO:0000313" key="2">
    <source>
        <dbReference type="Proteomes" id="UP000294530"/>
    </source>
</evidence>
<keyword evidence="2" id="KW-1185">Reference proteome</keyword>
<comment type="caution">
    <text evidence="1">The sequence shown here is derived from an EMBL/GenBank/DDBJ whole genome shotgun (WGS) entry which is preliminary data.</text>
</comment>
<dbReference type="Proteomes" id="UP000294530">
    <property type="component" value="Unassembled WGS sequence"/>
</dbReference>
<name>A0A976ILK6_BRELC</name>
<dbReference type="AlphaFoldDB" id="A0A976ILK6"/>
<organism evidence="1 2">
    <name type="scientific">Bremia lactucae</name>
    <name type="common">Lettuce downy mildew</name>
    <dbReference type="NCBI Taxonomy" id="4779"/>
    <lineage>
        <taxon>Eukaryota</taxon>
        <taxon>Sar</taxon>
        <taxon>Stramenopiles</taxon>
        <taxon>Oomycota</taxon>
        <taxon>Peronosporomycetes</taxon>
        <taxon>Peronosporales</taxon>
        <taxon>Peronosporaceae</taxon>
        <taxon>Bremia</taxon>
    </lineage>
</organism>
<dbReference type="KEGG" id="blac:94346749"/>
<protein>
    <submittedName>
        <fullName evidence="1">Uncharacterized protein</fullName>
    </submittedName>
</protein>
<reference evidence="1 2" key="1">
    <citation type="journal article" date="2021" name="Genome Biol.">
        <title>AFLAP: assembly-free linkage analysis pipeline using k-mers from genome sequencing data.</title>
        <authorList>
            <person name="Fletcher K."/>
            <person name="Zhang L."/>
            <person name="Gil J."/>
            <person name="Han R."/>
            <person name="Cavanaugh K."/>
            <person name="Michelmore R."/>
        </authorList>
    </citation>
    <scope>NUCLEOTIDE SEQUENCE [LARGE SCALE GENOMIC DNA]</scope>
    <source>
        <strain evidence="1 2">SF5</strain>
    </source>
</reference>
<accession>A0A976ILK6</accession>
<sequence>MDGCLEANMLTAYRGRTKDKSTQKWLDEWMAKLLHLAPHNLSSLFEILIIGNVYTTVVRLAHHIICAVIYGKEIRVLTGQEACNEHGVLLRLLRHLEALRSVTCYRDAFAAPNKTFDWFAVASLFSSAFEHGGAGSTRHY</sequence>
<evidence type="ECO:0000313" key="1">
    <source>
        <dbReference type="EMBL" id="TDH73978.1"/>
    </source>
</evidence>
<proteinExistence type="predicted"/>
<dbReference type="RefSeq" id="XP_067823476.1">
    <property type="nucleotide sequence ID" value="XM_067961078.1"/>
</dbReference>
<dbReference type="OrthoDB" id="127457at2759"/>
<dbReference type="GeneID" id="94346749"/>
<dbReference type="EMBL" id="SHOA02000028">
    <property type="protein sequence ID" value="TDH73978.1"/>
    <property type="molecule type" value="Genomic_DNA"/>
</dbReference>